<dbReference type="InterPro" id="IPR019783">
    <property type="entry name" value="SDO1/SBDS_N"/>
</dbReference>
<protein>
    <recommendedName>
        <fullName evidence="2">Ribosome maturation protein SDO1/SBDS N-terminal domain-containing protein</fullName>
    </recommendedName>
</protein>
<dbReference type="AlphaFoldDB" id="A0AAD6J6J3"/>
<dbReference type="Proteomes" id="UP001221413">
    <property type="component" value="Unassembled WGS sequence"/>
</dbReference>
<dbReference type="EMBL" id="JAQGDS010000001">
    <property type="protein sequence ID" value="KAJ6264409.1"/>
    <property type="molecule type" value="Genomic_DNA"/>
</dbReference>
<proteinExistence type="predicted"/>
<evidence type="ECO:0000256" key="1">
    <source>
        <dbReference type="SAM" id="MobiDB-lite"/>
    </source>
</evidence>
<dbReference type="PANTHER" id="PTHR10927:SF2">
    <property type="entry name" value="RESTRICTION OF TELOMERE CAPPING PROTEIN 3"/>
    <property type="match status" value="1"/>
</dbReference>
<feature type="domain" description="Ribosome maturation protein SDO1/SBDS N-terminal" evidence="2">
    <location>
        <begin position="9"/>
        <end position="99"/>
    </location>
</feature>
<name>A0AAD6J6J3_DREDA</name>
<accession>A0AAD6J6J3</accession>
<sequence>MLKMRGAGNVTRVHLQKNGEDFIVLVENADTLSKWKKDSSTPLVDVVDGFDVFTTRKHGAQGVLEKPSNGTLEDAFGTTKTDDIIPVILREGSVQTSSSAARESSTNDSIGSMANHR</sequence>
<dbReference type="SUPFAM" id="SSF89895">
    <property type="entry name" value="FYSH domain"/>
    <property type="match status" value="1"/>
</dbReference>
<organism evidence="3 4">
    <name type="scientific">Drechslerella dactyloides</name>
    <name type="common">Nematode-trapping fungus</name>
    <name type="synonym">Arthrobotrys dactyloides</name>
    <dbReference type="NCBI Taxonomy" id="74499"/>
    <lineage>
        <taxon>Eukaryota</taxon>
        <taxon>Fungi</taxon>
        <taxon>Dikarya</taxon>
        <taxon>Ascomycota</taxon>
        <taxon>Pezizomycotina</taxon>
        <taxon>Orbiliomycetes</taxon>
        <taxon>Orbiliales</taxon>
        <taxon>Orbiliaceae</taxon>
        <taxon>Drechslerella</taxon>
    </lineage>
</organism>
<dbReference type="Gene3D" id="3.30.1250.10">
    <property type="entry name" value="Ribosome maturation protein SBDS, N-terminal domain"/>
    <property type="match status" value="1"/>
</dbReference>
<reference evidence="3" key="1">
    <citation type="submission" date="2023-01" db="EMBL/GenBank/DDBJ databases">
        <title>The chitinases involved in constricting ring structure development in the nematode-trapping fungus Drechslerella dactyloides.</title>
        <authorList>
            <person name="Wang R."/>
            <person name="Zhang L."/>
            <person name="Tang P."/>
            <person name="Li S."/>
            <person name="Liang L."/>
        </authorList>
    </citation>
    <scope>NUCLEOTIDE SEQUENCE</scope>
    <source>
        <strain evidence="3">YMF1.00031</strain>
    </source>
</reference>
<dbReference type="Pfam" id="PF01172">
    <property type="entry name" value="SBDS_N"/>
    <property type="match status" value="1"/>
</dbReference>
<evidence type="ECO:0000259" key="2">
    <source>
        <dbReference type="Pfam" id="PF01172"/>
    </source>
</evidence>
<feature type="region of interest" description="Disordered" evidence="1">
    <location>
        <begin position="93"/>
        <end position="117"/>
    </location>
</feature>
<dbReference type="PANTHER" id="PTHR10927">
    <property type="entry name" value="RIBOSOME MATURATION PROTEIN SBDS"/>
    <property type="match status" value="1"/>
</dbReference>
<comment type="caution">
    <text evidence="3">The sequence shown here is derived from an EMBL/GenBank/DDBJ whole genome shotgun (WGS) entry which is preliminary data.</text>
</comment>
<gene>
    <name evidence="3" type="ORF">Dda_0555</name>
</gene>
<evidence type="ECO:0000313" key="4">
    <source>
        <dbReference type="Proteomes" id="UP001221413"/>
    </source>
</evidence>
<evidence type="ECO:0000313" key="3">
    <source>
        <dbReference type="EMBL" id="KAJ6264409.1"/>
    </source>
</evidence>
<dbReference type="InterPro" id="IPR039100">
    <property type="entry name" value="Sdo1/SBDS-like"/>
</dbReference>
<keyword evidence="4" id="KW-1185">Reference proteome</keyword>
<dbReference type="InterPro" id="IPR036786">
    <property type="entry name" value="Ribosome_mat_SBDS_N_sf"/>
</dbReference>